<dbReference type="GeneID" id="6165852"/>
<dbReference type="OrthoDB" id="25903at2157"/>
<evidence type="ECO:0000313" key="2">
    <source>
        <dbReference type="Proteomes" id="UP000001694"/>
    </source>
</evidence>
<dbReference type="KEGG" id="tne:Tneu_1080"/>
<reference evidence="1" key="1">
    <citation type="submission" date="2008-03" db="EMBL/GenBank/DDBJ databases">
        <title>Complete sequence of Thermoproteus neutrophilus V24Sta.</title>
        <authorList>
            <consortium name="US DOE Joint Genome Institute"/>
            <person name="Copeland A."/>
            <person name="Lucas S."/>
            <person name="Lapidus A."/>
            <person name="Glavina del Rio T."/>
            <person name="Dalin E."/>
            <person name="Tice H."/>
            <person name="Bruce D."/>
            <person name="Goodwin L."/>
            <person name="Pitluck S."/>
            <person name="Sims D."/>
            <person name="Brettin T."/>
            <person name="Detter J.C."/>
            <person name="Han C."/>
            <person name="Kuske C.R."/>
            <person name="Schmutz J."/>
            <person name="Larimer F."/>
            <person name="Land M."/>
            <person name="Hauser L."/>
            <person name="Kyrpides N."/>
            <person name="Mikhailova N."/>
            <person name="Biddle J.F."/>
            <person name="Zhang Z."/>
            <person name="Fitz-Gibbon S.T."/>
            <person name="Lowe T.M."/>
            <person name="Saltikov C."/>
            <person name="House C.H."/>
            <person name="Richardson P."/>
        </authorList>
    </citation>
    <scope>NUCLEOTIDE SEQUENCE [LARGE SCALE GENOMIC DNA]</scope>
    <source>
        <strain evidence="1">V24Sta</strain>
    </source>
</reference>
<dbReference type="Proteomes" id="UP000001694">
    <property type="component" value="Chromosome"/>
</dbReference>
<dbReference type="PANTHER" id="PTHR34354:SF1">
    <property type="entry name" value="NADPH-DEPENDENT 7-CYANO-7-DEAZAGUANINE REDUCTASE"/>
    <property type="match status" value="1"/>
</dbReference>
<dbReference type="RefSeq" id="WP_012350430.1">
    <property type="nucleotide sequence ID" value="NC_010525.1"/>
</dbReference>
<organism evidence="1 2">
    <name type="scientific">Pyrobaculum neutrophilum (strain DSM 2338 / JCM 9278 / NBRC 100436 / V24Sta)</name>
    <name type="common">Thermoproteus neutrophilus</name>
    <dbReference type="NCBI Taxonomy" id="444157"/>
    <lineage>
        <taxon>Archaea</taxon>
        <taxon>Thermoproteota</taxon>
        <taxon>Thermoprotei</taxon>
        <taxon>Thermoproteales</taxon>
        <taxon>Thermoproteaceae</taxon>
        <taxon>Pyrobaculum</taxon>
    </lineage>
</organism>
<gene>
    <name evidence="1" type="ordered locus">Tneu_1080</name>
</gene>
<dbReference type="HOGENOM" id="CLU_173771_0_0_2"/>
<dbReference type="EMBL" id="CP001014">
    <property type="protein sequence ID" value="ACB40011.1"/>
    <property type="molecule type" value="Genomic_DNA"/>
</dbReference>
<dbReference type="PANTHER" id="PTHR34354">
    <property type="entry name" value="NADPH-DEPENDENT 7-CYANO-7-DEAZAGUANINE REDUCTASE"/>
    <property type="match status" value="1"/>
</dbReference>
<dbReference type="InterPro" id="IPR029500">
    <property type="entry name" value="QueF"/>
</dbReference>
<dbReference type="SUPFAM" id="SSF55620">
    <property type="entry name" value="Tetrahydrobiopterin biosynthesis enzymes-like"/>
    <property type="match status" value="1"/>
</dbReference>
<proteinExistence type="predicted"/>
<dbReference type="InterPro" id="IPR043133">
    <property type="entry name" value="GTP-CH-I_C/QueF"/>
</dbReference>
<name>B1YDZ8_PYRNV</name>
<dbReference type="Gene3D" id="3.30.1130.10">
    <property type="match status" value="1"/>
</dbReference>
<dbReference type="InterPro" id="IPR050084">
    <property type="entry name" value="NADPH_dep_7-cyano-7-deazaG_red"/>
</dbReference>
<dbReference type="GO" id="GO:0016787">
    <property type="term" value="F:hydrolase activity"/>
    <property type="evidence" value="ECO:0007669"/>
    <property type="project" value="UniProtKB-KW"/>
</dbReference>
<dbReference type="AlphaFoldDB" id="B1YDZ8"/>
<accession>B1YDZ8</accession>
<dbReference type="GO" id="GO:0033739">
    <property type="term" value="F:preQ1 synthase activity"/>
    <property type="evidence" value="ECO:0007669"/>
    <property type="project" value="InterPro"/>
</dbReference>
<dbReference type="STRING" id="444157.Tneu_1080"/>
<dbReference type="Pfam" id="PF14489">
    <property type="entry name" value="QueF"/>
    <property type="match status" value="1"/>
</dbReference>
<protein>
    <submittedName>
        <fullName evidence="1">GTP cyclohydrolase I</fullName>
    </submittedName>
</protein>
<evidence type="ECO:0000313" key="1">
    <source>
        <dbReference type="EMBL" id="ACB40011.1"/>
    </source>
</evidence>
<dbReference type="GO" id="GO:0008616">
    <property type="term" value="P:tRNA queuosine(34) biosynthetic process"/>
    <property type="evidence" value="ECO:0007669"/>
    <property type="project" value="InterPro"/>
</dbReference>
<sequence length="114" mass="12624">MAHQPVLKLSRSPTLVRLKTRGEAVCPISKVVDSFEVTVEYMPRGGALAIEEFKRMVDSYRGREILHEELAVDLMEKIKAAVNPPYVKVVLKSVYIGVEVEVVAESGGVPPVYI</sequence>
<keyword evidence="2" id="KW-1185">Reference proteome</keyword>
<dbReference type="eggNOG" id="arCOG04210">
    <property type="taxonomic scope" value="Archaea"/>
</dbReference>